<dbReference type="EMBL" id="GGEC01054205">
    <property type="protein sequence ID" value="MBX34689.1"/>
    <property type="molecule type" value="Transcribed_RNA"/>
</dbReference>
<name>A0A2P2MWU2_RHIMU</name>
<evidence type="ECO:0000313" key="2">
    <source>
        <dbReference type="EMBL" id="MBX34689.1"/>
    </source>
</evidence>
<sequence>MDEKMHDLLSLDNISKQNKLLYDTEDNHKSMKTQISNNKTIRTNYKFLTTVEM</sequence>
<organism evidence="2">
    <name type="scientific">Rhizophora mucronata</name>
    <name type="common">Asiatic mangrove</name>
    <dbReference type="NCBI Taxonomy" id="61149"/>
    <lineage>
        <taxon>Eukaryota</taxon>
        <taxon>Viridiplantae</taxon>
        <taxon>Streptophyta</taxon>
        <taxon>Embryophyta</taxon>
        <taxon>Tracheophyta</taxon>
        <taxon>Spermatophyta</taxon>
        <taxon>Magnoliopsida</taxon>
        <taxon>eudicotyledons</taxon>
        <taxon>Gunneridae</taxon>
        <taxon>Pentapetalae</taxon>
        <taxon>rosids</taxon>
        <taxon>fabids</taxon>
        <taxon>Malpighiales</taxon>
        <taxon>Rhizophoraceae</taxon>
        <taxon>Rhizophora</taxon>
    </lineage>
</organism>
<protein>
    <submittedName>
        <fullName evidence="1">Uncharacterized protein MANES_11G019400</fullName>
    </submittedName>
</protein>
<proteinExistence type="predicted"/>
<accession>A0A2P2MWU2</accession>
<dbReference type="AlphaFoldDB" id="A0A2P2MWU2"/>
<dbReference type="EMBL" id="GGEC01054199">
    <property type="protein sequence ID" value="MBX34683.1"/>
    <property type="molecule type" value="Transcribed_RNA"/>
</dbReference>
<reference evidence="2" key="1">
    <citation type="submission" date="2018-02" db="EMBL/GenBank/DDBJ databases">
        <title>Rhizophora mucronata_Transcriptome.</title>
        <authorList>
            <person name="Meera S.P."/>
            <person name="Sreeshan A."/>
            <person name="Augustine A."/>
        </authorList>
    </citation>
    <scope>NUCLEOTIDE SEQUENCE</scope>
    <source>
        <tissue evidence="2">Leaf</tissue>
    </source>
</reference>
<evidence type="ECO:0000313" key="1">
    <source>
        <dbReference type="EMBL" id="MBX34683.1"/>
    </source>
</evidence>